<keyword evidence="3" id="KW-1185">Reference proteome</keyword>
<organism evidence="2 3">
    <name type="scientific">Aspergillus parasiticus</name>
    <dbReference type="NCBI Taxonomy" id="5067"/>
    <lineage>
        <taxon>Eukaryota</taxon>
        <taxon>Fungi</taxon>
        <taxon>Dikarya</taxon>
        <taxon>Ascomycota</taxon>
        <taxon>Pezizomycotina</taxon>
        <taxon>Eurotiomycetes</taxon>
        <taxon>Eurotiomycetidae</taxon>
        <taxon>Eurotiales</taxon>
        <taxon>Aspergillaceae</taxon>
        <taxon>Aspergillus</taxon>
        <taxon>Aspergillus subgen. Circumdati</taxon>
    </lineage>
</organism>
<protein>
    <submittedName>
        <fullName evidence="2">Uncharacterized protein</fullName>
    </submittedName>
</protein>
<dbReference type="OMA" id="NHASAWI"/>
<feature type="compositionally biased region" description="Low complexity" evidence="1">
    <location>
        <begin position="33"/>
        <end position="45"/>
    </location>
</feature>
<evidence type="ECO:0000313" key="2">
    <source>
        <dbReference type="EMBL" id="KAB8206530.1"/>
    </source>
</evidence>
<dbReference type="PANTHER" id="PTHR38887">
    <property type="entry name" value="CHROMOSOME 21, WHOLE GENOME SHOTGUN SEQUENCE"/>
    <property type="match status" value="1"/>
</dbReference>
<name>A0A5N6DQV2_ASPPA</name>
<accession>A0A5N6DQV2</accession>
<dbReference type="InterPro" id="IPR053221">
    <property type="entry name" value="Burnettramic_acid_biosynth"/>
</dbReference>
<reference evidence="2 3" key="1">
    <citation type="submission" date="2019-04" db="EMBL/GenBank/DDBJ databases">
        <title>Fungal friends and foes A comparative genomics study of 23 Aspergillus species from section Flavi.</title>
        <authorList>
            <consortium name="DOE Joint Genome Institute"/>
            <person name="Kjaerbolling I."/>
            <person name="Vesth T.C."/>
            <person name="Frisvad J.C."/>
            <person name="Nybo J.L."/>
            <person name="Theobald S."/>
            <person name="Kildgaard S."/>
            <person name="Petersen T.I."/>
            <person name="Kuo A."/>
            <person name="Sato A."/>
            <person name="Lyhne E.K."/>
            <person name="Kogle M.E."/>
            <person name="Wiebenga A."/>
            <person name="Kun R.S."/>
            <person name="Lubbers R.J."/>
            <person name="Makela M.R."/>
            <person name="Barry K."/>
            <person name="Chovatia M."/>
            <person name="Clum A."/>
            <person name="Daum C."/>
            <person name="Haridas S."/>
            <person name="He G."/>
            <person name="LaButti K."/>
            <person name="Lipzen A."/>
            <person name="Mondo S."/>
            <person name="Pangilinan J."/>
            <person name="Riley R."/>
            <person name="Salamov A."/>
            <person name="Simmons B.A."/>
            <person name="Magnuson J.K."/>
            <person name="Henrissat B."/>
            <person name="Mortensen U.H."/>
            <person name="Larsen T.O."/>
            <person name="De vries R.P."/>
            <person name="Grigoriev I.V."/>
            <person name="Machida M."/>
            <person name="Baker S.E."/>
            <person name="Andersen M.R."/>
        </authorList>
    </citation>
    <scope>NUCLEOTIDE SEQUENCE [LARGE SCALE GENOMIC DNA]</scope>
    <source>
        <strain evidence="2 3">CBS 117618</strain>
    </source>
</reference>
<gene>
    <name evidence="2" type="ORF">BDV34DRAFT_224270</name>
</gene>
<dbReference type="VEuPathDB" id="FungiDB:BDV34DRAFT_224270"/>
<dbReference type="PANTHER" id="PTHR38887:SF1">
    <property type="entry name" value="RAS MODIFICATION PROTEIN ERF4"/>
    <property type="match status" value="1"/>
</dbReference>
<feature type="region of interest" description="Disordered" evidence="1">
    <location>
        <begin position="460"/>
        <end position="493"/>
    </location>
</feature>
<feature type="compositionally biased region" description="Basic and acidic residues" evidence="1">
    <location>
        <begin position="23"/>
        <end position="32"/>
    </location>
</feature>
<feature type="region of interest" description="Disordered" evidence="1">
    <location>
        <begin position="23"/>
        <end position="94"/>
    </location>
</feature>
<feature type="compositionally biased region" description="Polar residues" evidence="1">
    <location>
        <begin position="55"/>
        <end position="72"/>
    </location>
</feature>
<dbReference type="EMBL" id="ML734962">
    <property type="protein sequence ID" value="KAB8206530.1"/>
    <property type="molecule type" value="Genomic_DNA"/>
</dbReference>
<dbReference type="AlphaFoldDB" id="A0A5N6DQV2"/>
<evidence type="ECO:0000256" key="1">
    <source>
        <dbReference type="SAM" id="MobiDB-lite"/>
    </source>
</evidence>
<sequence>MVLMIKALRAGLGLSSEAIHAVRDNSASRKESSSTPADPSSTPPDFDLPTPYPGLSTQQTASSMAHQESSTPCPDHYSPYPQQSVPPNTPAPHPGAFVSYQGSYAPYPGPYAPCGSEGIAFDNDELFRSIYSECGINPNDVQQTTNGTGAAYDLESSYGDGFNQDKEAWELDDMAERVRSRTDEEAPAMSPDEPEDVKIKKREAMVRKLVSMAGPPTHSSRRLPCPVIIPQRRPRKKDRGFVRAYAPVLADCGISQDVFMEFLEDLDQVNKASRWIEVVFVAGAIVGCIPSATATAIGFVIQVVAGTARELQSRHRKNTFLDRVNQDLLMPRGLYAMIMSFKDQVPGQQERLLRGLSGATGQALFTKKELDINETVEKYSNPDPNMSKFKKGLKNVRLVSGKTHGELELPEAAALLYPHLDRAAAEAAQGDTGMRDKLKYAGEWVNDYLDRRAHAHCEAQHPGTALAVPSDKRKPLKSRFNDPKHPANSGSLISLLTGGHVPVPGIDKMLDMTLEQSGIKRLVRGQPAGHSPNSGLSQSSIERVINKKLHEDVLYLLIVNLPSKEEVQESVTQLEHLINQAGTNGVSH</sequence>
<proteinExistence type="predicted"/>
<dbReference type="Proteomes" id="UP000326532">
    <property type="component" value="Unassembled WGS sequence"/>
</dbReference>
<evidence type="ECO:0000313" key="3">
    <source>
        <dbReference type="Proteomes" id="UP000326532"/>
    </source>
</evidence>